<accession>A0A815DN65</accession>
<dbReference type="GO" id="GO:0051015">
    <property type="term" value="F:actin filament binding"/>
    <property type="evidence" value="ECO:0007669"/>
    <property type="project" value="TreeGrafter"/>
</dbReference>
<dbReference type="Proteomes" id="UP000663864">
    <property type="component" value="Unassembled WGS sequence"/>
</dbReference>
<comment type="caution">
    <text evidence="2">The sequence shown here is derived from an EMBL/GenBank/DDBJ whole genome shotgun (WGS) entry which is preliminary data.</text>
</comment>
<dbReference type="PANTHER" id="PTHR15435">
    <property type="entry name" value="KICSTOR COMPLEX PROTEIN KAPTIN"/>
    <property type="match status" value="1"/>
</dbReference>
<gene>
    <name evidence="2" type="ORF">ZHD862_LOCUS27869</name>
</gene>
<feature type="coiled-coil region" evidence="1">
    <location>
        <begin position="393"/>
        <end position="420"/>
    </location>
</feature>
<dbReference type="GO" id="GO:1904262">
    <property type="term" value="P:negative regulation of TORC1 signaling"/>
    <property type="evidence" value="ECO:0007669"/>
    <property type="project" value="TreeGrafter"/>
</dbReference>
<evidence type="ECO:0000256" key="1">
    <source>
        <dbReference type="SAM" id="Coils"/>
    </source>
</evidence>
<organism evidence="2 3">
    <name type="scientific">Rotaria sordida</name>
    <dbReference type="NCBI Taxonomy" id="392033"/>
    <lineage>
        <taxon>Eukaryota</taxon>
        <taxon>Metazoa</taxon>
        <taxon>Spiralia</taxon>
        <taxon>Gnathifera</taxon>
        <taxon>Rotifera</taxon>
        <taxon>Eurotatoria</taxon>
        <taxon>Bdelloidea</taxon>
        <taxon>Philodinida</taxon>
        <taxon>Philodinidae</taxon>
        <taxon>Rotaria</taxon>
    </lineage>
</organism>
<sequence>MFSLKEIFFQPLKCQPNINTLHVHRNPTTGNQQIFLIGLDGLGVVVEYVQTTNECKAYTISLQDAQSDCRVLCMEILPISKYNSSPAIIYGYAKTNGISNSDDCTSYYLDRVQIVENNTKSSLQNRPLTFAAKFMKTIITKNIMTNENEVILVVAGADKLSFFSEKNERLLQDITKIIDLYLPELKQTTGSVCTMDLLSISDPKTDQLKQRFIACGHADGLLDLYITDIQTDGSIQTTQKTLEYDSFISTVKFFYHNHKPLENEQPHLLVTSALEPAVVYKNVSINGLTDPVVLSGTDSQDCITSSCICDIDLDGKNEILLGTFGKACFICRIPIDNYKLNTTDGLSFIAETFPVCRVFPLAASAYGILALDFTNDGLDEIIIATTKGLHIYQLELNEVVKLIENRLEKKNNENESLSNSH</sequence>
<dbReference type="GO" id="GO:0030027">
    <property type="term" value="C:lamellipodium"/>
    <property type="evidence" value="ECO:0007669"/>
    <property type="project" value="TreeGrafter"/>
</dbReference>
<dbReference type="GO" id="GO:0034198">
    <property type="term" value="P:cellular response to amino acid starvation"/>
    <property type="evidence" value="ECO:0007669"/>
    <property type="project" value="TreeGrafter"/>
</dbReference>
<dbReference type="InterPro" id="IPR029982">
    <property type="entry name" value="Kptn"/>
</dbReference>
<dbReference type="GO" id="GO:0015629">
    <property type="term" value="C:actin cytoskeleton"/>
    <property type="evidence" value="ECO:0007669"/>
    <property type="project" value="InterPro"/>
</dbReference>
<name>A0A815DN65_9BILA</name>
<evidence type="ECO:0008006" key="4">
    <source>
        <dbReference type="Google" id="ProtNLM"/>
    </source>
</evidence>
<proteinExistence type="predicted"/>
<dbReference type="SUPFAM" id="SSF69318">
    <property type="entry name" value="Integrin alpha N-terminal domain"/>
    <property type="match status" value="1"/>
</dbReference>
<keyword evidence="1" id="KW-0175">Coiled coil</keyword>
<dbReference type="EMBL" id="CAJNOT010002253">
    <property type="protein sequence ID" value="CAF1299192.1"/>
    <property type="molecule type" value="Genomic_DNA"/>
</dbReference>
<dbReference type="PANTHER" id="PTHR15435:SF2">
    <property type="entry name" value="KICSTOR COMPLEX PROTEIN KAPTIN"/>
    <property type="match status" value="1"/>
</dbReference>
<dbReference type="AlphaFoldDB" id="A0A815DN65"/>
<dbReference type="InterPro" id="IPR028994">
    <property type="entry name" value="Integrin_alpha_N"/>
</dbReference>
<evidence type="ECO:0000313" key="2">
    <source>
        <dbReference type="EMBL" id="CAF1299192.1"/>
    </source>
</evidence>
<reference evidence="2" key="1">
    <citation type="submission" date="2021-02" db="EMBL/GenBank/DDBJ databases">
        <authorList>
            <person name="Nowell W R."/>
        </authorList>
    </citation>
    <scope>NUCLEOTIDE SEQUENCE</scope>
</reference>
<protein>
    <recommendedName>
        <fullName evidence="4">Kaptin</fullName>
    </recommendedName>
</protein>
<evidence type="ECO:0000313" key="3">
    <source>
        <dbReference type="Proteomes" id="UP000663864"/>
    </source>
</evidence>
<dbReference type="GO" id="GO:0007015">
    <property type="term" value="P:actin filament organization"/>
    <property type="evidence" value="ECO:0007669"/>
    <property type="project" value="InterPro"/>
</dbReference>